<protein>
    <recommendedName>
        <fullName evidence="5">Metallothionein</fullName>
    </recommendedName>
</protein>
<sequence>MGNCGCAESGTCNCGADCSCDNCPVRFLFPSIPPSLFYRWSIVANMMMRVA</sequence>
<proteinExistence type="predicted"/>
<dbReference type="InterPro" id="IPR017854">
    <property type="entry name" value="Metalthion_dom_sf"/>
</dbReference>
<dbReference type="EMBL" id="ML987216">
    <property type="protein sequence ID" value="KAF2240646.1"/>
    <property type="molecule type" value="Genomic_DNA"/>
</dbReference>
<evidence type="ECO:0000313" key="4">
    <source>
        <dbReference type="Proteomes" id="UP000800094"/>
    </source>
</evidence>
<dbReference type="GO" id="GO:0046872">
    <property type="term" value="F:metal ion binding"/>
    <property type="evidence" value="ECO:0007669"/>
    <property type="project" value="UniProtKB-KW"/>
</dbReference>
<keyword evidence="1" id="KW-0479">Metal-binding</keyword>
<keyword evidence="4" id="KW-1185">Reference proteome</keyword>
<dbReference type="AlphaFoldDB" id="A0A6A6HRA6"/>
<evidence type="ECO:0000313" key="3">
    <source>
        <dbReference type="EMBL" id="KAF2240646.1"/>
    </source>
</evidence>
<gene>
    <name evidence="3" type="ORF">BU26DRAFT_525869</name>
</gene>
<accession>A0A6A6HRA6</accession>
<dbReference type="GeneID" id="54583940"/>
<organism evidence="3 4">
    <name type="scientific">Trematosphaeria pertusa</name>
    <dbReference type="NCBI Taxonomy" id="390896"/>
    <lineage>
        <taxon>Eukaryota</taxon>
        <taxon>Fungi</taxon>
        <taxon>Dikarya</taxon>
        <taxon>Ascomycota</taxon>
        <taxon>Pezizomycotina</taxon>
        <taxon>Dothideomycetes</taxon>
        <taxon>Pleosporomycetidae</taxon>
        <taxon>Pleosporales</taxon>
        <taxon>Massarineae</taxon>
        <taxon>Trematosphaeriaceae</taxon>
        <taxon>Trematosphaeria</taxon>
    </lineage>
</organism>
<evidence type="ECO:0000256" key="2">
    <source>
        <dbReference type="ARBA" id="ARBA00022851"/>
    </source>
</evidence>
<evidence type="ECO:0000256" key="1">
    <source>
        <dbReference type="ARBA" id="ARBA00022723"/>
    </source>
</evidence>
<dbReference type="RefSeq" id="XP_033675650.1">
    <property type="nucleotide sequence ID" value="XM_033830610.1"/>
</dbReference>
<dbReference type="SUPFAM" id="SSF57868">
    <property type="entry name" value="Metallothionein"/>
    <property type="match status" value="1"/>
</dbReference>
<evidence type="ECO:0008006" key="5">
    <source>
        <dbReference type="Google" id="ProtNLM"/>
    </source>
</evidence>
<dbReference type="Proteomes" id="UP000800094">
    <property type="component" value="Unassembled WGS sequence"/>
</dbReference>
<keyword evidence="2" id="KW-0480">Metal-thiolate cluster</keyword>
<name>A0A6A6HRA6_9PLEO</name>
<reference evidence="3" key="1">
    <citation type="journal article" date="2020" name="Stud. Mycol.">
        <title>101 Dothideomycetes genomes: a test case for predicting lifestyles and emergence of pathogens.</title>
        <authorList>
            <person name="Haridas S."/>
            <person name="Albert R."/>
            <person name="Binder M."/>
            <person name="Bloem J."/>
            <person name="Labutti K."/>
            <person name="Salamov A."/>
            <person name="Andreopoulos B."/>
            <person name="Baker S."/>
            <person name="Barry K."/>
            <person name="Bills G."/>
            <person name="Bluhm B."/>
            <person name="Cannon C."/>
            <person name="Castanera R."/>
            <person name="Culley D."/>
            <person name="Daum C."/>
            <person name="Ezra D."/>
            <person name="Gonzalez J."/>
            <person name="Henrissat B."/>
            <person name="Kuo A."/>
            <person name="Liang C."/>
            <person name="Lipzen A."/>
            <person name="Lutzoni F."/>
            <person name="Magnuson J."/>
            <person name="Mondo S."/>
            <person name="Nolan M."/>
            <person name="Ohm R."/>
            <person name="Pangilinan J."/>
            <person name="Park H.-J."/>
            <person name="Ramirez L."/>
            <person name="Alfaro M."/>
            <person name="Sun H."/>
            <person name="Tritt A."/>
            <person name="Yoshinaga Y."/>
            <person name="Zwiers L.-H."/>
            <person name="Turgeon B."/>
            <person name="Goodwin S."/>
            <person name="Spatafora J."/>
            <person name="Crous P."/>
            <person name="Grigoriev I."/>
        </authorList>
    </citation>
    <scope>NUCLEOTIDE SEQUENCE</scope>
    <source>
        <strain evidence="3">CBS 122368</strain>
    </source>
</reference>